<dbReference type="EMBL" id="CP019327">
    <property type="protein sequence ID" value="APX95917.1"/>
    <property type="molecule type" value="Genomic_DNA"/>
</dbReference>
<organism evidence="3 4">
    <name type="scientific">Natronorubrum daqingense</name>
    <dbReference type="NCBI Taxonomy" id="588898"/>
    <lineage>
        <taxon>Archaea</taxon>
        <taxon>Methanobacteriati</taxon>
        <taxon>Methanobacteriota</taxon>
        <taxon>Stenosarchaea group</taxon>
        <taxon>Halobacteria</taxon>
        <taxon>Halobacteriales</taxon>
        <taxon>Natrialbaceae</taxon>
        <taxon>Natronorubrum</taxon>
    </lineage>
</organism>
<reference evidence="2 5" key="1">
    <citation type="submission" date="2017-01" db="EMBL/GenBank/DDBJ databases">
        <title>Complete genome sequence of Haloterrigena daqingensis type strain (JX313T).</title>
        <authorList>
            <person name="Shuang W."/>
        </authorList>
    </citation>
    <scope>NUCLEOTIDE SEQUENCE [LARGE SCALE GENOMIC DNA]</scope>
    <source>
        <strain evidence="2 5">JX313</strain>
    </source>
</reference>
<gene>
    <name evidence="2" type="ORF">BB347_04405</name>
    <name evidence="3" type="ORF">SAMN05421809_0153</name>
</gene>
<reference evidence="3 4" key="2">
    <citation type="submission" date="2017-01" db="EMBL/GenBank/DDBJ databases">
        <authorList>
            <person name="Mah S.A."/>
            <person name="Swanson W.J."/>
            <person name="Moy G.W."/>
            <person name="Vacquier V.D."/>
        </authorList>
    </citation>
    <scope>NUCLEOTIDE SEQUENCE [LARGE SCALE GENOMIC DNA]</scope>
    <source>
        <strain evidence="3 4">CGMCC 1.8909</strain>
    </source>
</reference>
<dbReference type="EMBL" id="FTNP01000001">
    <property type="protein sequence ID" value="SIR03302.1"/>
    <property type="molecule type" value="Genomic_DNA"/>
</dbReference>
<evidence type="ECO:0000256" key="1">
    <source>
        <dbReference type="ARBA" id="ARBA00022649"/>
    </source>
</evidence>
<sequence length="81" mass="9464">MGDTEYRTIRLTEDAYRKLKSHKQSGESFSEVVERLAGKRSLLDLTGTFTEDEVDEMRDAIQEQEDKSREYLDRCTGRMDP</sequence>
<keyword evidence="1" id="KW-1277">Toxin-antitoxin system</keyword>
<dbReference type="Proteomes" id="UP000185687">
    <property type="component" value="Unassembled WGS sequence"/>
</dbReference>
<dbReference type="Pfam" id="PF02697">
    <property type="entry name" value="VAPB_antitox"/>
    <property type="match status" value="1"/>
</dbReference>
<keyword evidence="4" id="KW-1185">Reference proteome</keyword>
<dbReference type="AlphaFoldDB" id="A0A1N6XLW1"/>
<proteinExistence type="predicted"/>
<accession>A0A1N6XLW1</accession>
<evidence type="ECO:0000313" key="4">
    <source>
        <dbReference type="Proteomes" id="UP000185687"/>
    </source>
</evidence>
<dbReference type="GeneID" id="30955158"/>
<name>A0A1N6XLW1_9EURY</name>
<dbReference type="Proteomes" id="UP000187321">
    <property type="component" value="Chromosome"/>
</dbReference>
<evidence type="ECO:0000313" key="2">
    <source>
        <dbReference type="EMBL" id="APX95917.1"/>
    </source>
</evidence>
<dbReference type="RefSeq" id="WP_076578019.1">
    <property type="nucleotide sequence ID" value="NZ_CP019327.1"/>
</dbReference>
<protein>
    <submittedName>
        <fullName evidence="3">Predicted antitoxin, CopG family</fullName>
    </submittedName>
</protein>
<evidence type="ECO:0000313" key="5">
    <source>
        <dbReference type="Proteomes" id="UP000187321"/>
    </source>
</evidence>
<dbReference type="InterPro" id="IPR003847">
    <property type="entry name" value="Put_antitoxin"/>
</dbReference>
<dbReference type="STRING" id="588898.BB347_04405"/>
<dbReference type="OrthoDB" id="9187at2157"/>
<dbReference type="KEGG" id="hda:BB347_04405"/>
<evidence type="ECO:0000313" key="3">
    <source>
        <dbReference type="EMBL" id="SIR03302.1"/>
    </source>
</evidence>